<gene>
    <name evidence="1" type="ORF">QAD02_004937</name>
</gene>
<dbReference type="Proteomes" id="UP001239111">
    <property type="component" value="Chromosome 3"/>
</dbReference>
<reference evidence="1" key="1">
    <citation type="submission" date="2023-04" db="EMBL/GenBank/DDBJ databases">
        <title>A chromosome-level genome assembly of the parasitoid wasp Eretmocerus hayati.</title>
        <authorList>
            <person name="Zhong Y."/>
            <person name="Liu S."/>
            <person name="Liu Y."/>
        </authorList>
    </citation>
    <scope>NUCLEOTIDE SEQUENCE</scope>
    <source>
        <strain evidence="1">ZJU_SS_LIU_2023</strain>
    </source>
</reference>
<protein>
    <submittedName>
        <fullName evidence="1">Uncharacterized protein</fullName>
    </submittedName>
</protein>
<keyword evidence="2" id="KW-1185">Reference proteome</keyword>
<dbReference type="EMBL" id="CM056743">
    <property type="protein sequence ID" value="KAJ8673675.1"/>
    <property type="molecule type" value="Genomic_DNA"/>
</dbReference>
<name>A0ACC2NQY2_9HYME</name>
<organism evidence="1 2">
    <name type="scientific">Eretmocerus hayati</name>
    <dbReference type="NCBI Taxonomy" id="131215"/>
    <lineage>
        <taxon>Eukaryota</taxon>
        <taxon>Metazoa</taxon>
        <taxon>Ecdysozoa</taxon>
        <taxon>Arthropoda</taxon>
        <taxon>Hexapoda</taxon>
        <taxon>Insecta</taxon>
        <taxon>Pterygota</taxon>
        <taxon>Neoptera</taxon>
        <taxon>Endopterygota</taxon>
        <taxon>Hymenoptera</taxon>
        <taxon>Apocrita</taxon>
        <taxon>Proctotrupomorpha</taxon>
        <taxon>Chalcidoidea</taxon>
        <taxon>Aphelinidae</taxon>
        <taxon>Aphelininae</taxon>
        <taxon>Eretmocerus</taxon>
    </lineage>
</organism>
<accession>A0ACC2NQY2</accession>
<evidence type="ECO:0000313" key="1">
    <source>
        <dbReference type="EMBL" id="KAJ8673675.1"/>
    </source>
</evidence>
<proteinExistence type="predicted"/>
<evidence type="ECO:0000313" key="2">
    <source>
        <dbReference type="Proteomes" id="UP001239111"/>
    </source>
</evidence>
<sequence length="124" mass="13914">MRNPLPIVKTVSYNIYNYEYQVLLKLTPYDRTESTVGQQLPRRVQATPSLHITLDIWTDGSRQIKSKLVGSAYVGPILGFKDTMSFNRNSSILTAECAAINKAMDLALENSNRSIRIFSDSLTA</sequence>
<comment type="caution">
    <text evidence="1">The sequence shown here is derived from an EMBL/GenBank/DDBJ whole genome shotgun (WGS) entry which is preliminary data.</text>
</comment>